<feature type="chain" id="PRO_5025367539" evidence="8">
    <location>
        <begin position="19"/>
        <end position="274"/>
    </location>
</feature>
<evidence type="ECO:0000256" key="7">
    <source>
        <dbReference type="SAM" id="MobiDB-lite"/>
    </source>
</evidence>
<dbReference type="OrthoDB" id="2019572at2759"/>
<evidence type="ECO:0000256" key="1">
    <source>
        <dbReference type="ARBA" id="ARBA00004167"/>
    </source>
</evidence>
<evidence type="ECO:0000256" key="4">
    <source>
        <dbReference type="ARBA" id="ARBA00022989"/>
    </source>
</evidence>
<sequence>MRASILLSLTPLIHHTTASPKPGLAFNPATTPDCFAWYDNDQGLSCEFVRDEMFSIPAEEFSAWNPDVGLDCKPWRWQSYCAITKQKYDAIMATREPDAATPVSTSTASISTLRPTPTAWREIGCYRSTSSPPSSALEKKMSSDSDPALTIPKCQDTCYRASFQYAGVQEGDECWCSSSVDGERATNQAVCNRPCSGDRDTVCGGTGVVLVFEAMFEGDEWDGTATGGGGAAPTGQVGEEALPTHPTHPSLETKPSFHTKSSLAAYWTSALQNA</sequence>
<dbReference type="PANTHER" id="PTHR24269:SF16">
    <property type="entry name" value="PROTEIN SLG1"/>
    <property type="match status" value="1"/>
</dbReference>
<gene>
    <name evidence="10" type="ORF">M011DRAFT_494537</name>
</gene>
<dbReference type="EMBL" id="MU006574">
    <property type="protein sequence ID" value="KAF2747016.1"/>
    <property type="molecule type" value="Genomic_DNA"/>
</dbReference>
<accession>A0A6A6VAU9</accession>
<evidence type="ECO:0000256" key="6">
    <source>
        <dbReference type="ARBA" id="ARBA00023180"/>
    </source>
</evidence>
<evidence type="ECO:0000256" key="5">
    <source>
        <dbReference type="ARBA" id="ARBA00023136"/>
    </source>
</evidence>
<dbReference type="InterPro" id="IPR002889">
    <property type="entry name" value="WSC_carb-bd"/>
</dbReference>
<feature type="region of interest" description="Disordered" evidence="7">
    <location>
        <begin position="221"/>
        <end position="257"/>
    </location>
</feature>
<protein>
    <submittedName>
        <fullName evidence="10">WSC-domain-containing protein</fullName>
    </submittedName>
</protein>
<keyword evidence="4" id="KW-1133">Transmembrane helix</keyword>
<feature type="signal peptide" evidence="8">
    <location>
        <begin position="1"/>
        <end position="18"/>
    </location>
</feature>
<comment type="subcellular location">
    <subcellularLocation>
        <location evidence="1">Membrane</location>
        <topology evidence="1">Single-pass membrane protein</topology>
    </subcellularLocation>
</comment>
<feature type="domain" description="WSC" evidence="9">
    <location>
        <begin position="119"/>
        <end position="215"/>
    </location>
</feature>
<evidence type="ECO:0000259" key="9">
    <source>
        <dbReference type="PROSITE" id="PS51212"/>
    </source>
</evidence>
<dbReference type="PROSITE" id="PS51212">
    <property type="entry name" value="WSC"/>
    <property type="match status" value="1"/>
</dbReference>
<dbReference type="GO" id="GO:0005886">
    <property type="term" value="C:plasma membrane"/>
    <property type="evidence" value="ECO:0007669"/>
    <property type="project" value="TreeGrafter"/>
</dbReference>
<dbReference type="Pfam" id="PF01822">
    <property type="entry name" value="WSC"/>
    <property type="match status" value="1"/>
</dbReference>
<dbReference type="Proteomes" id="UP000799440">
    <property type="component" value="Unassembled WGS sequence"/>
</dbReference>
<dbReference type="SMART" id="SM00321">
    <property type="entry name" value="WSC"/>
    <property type="match status" value="1"/>
</dbReference>
<evidence type="ECO:0000313" key="11">
    <source>
        <dbReference type="Proteomes" id="UP000799440"/>
    </source>
</evidence>
<dbReference type="InterPro" id="IPR051836">
    <property type="entry name" value="Kremen_rcpt"/>
</dbReference>
<dbReference type="PANTHER" id="PTHR24269">
    <property type="entry name" value="KREMEN PROTEIN"/>
    <property type="match status" value="1"/>
</dbReference>
<dbReference type="AlphaFoldDB" id="A0A6A6VAU9"/>
<evidence type="ECO:0000256" key="3">
    <source>
        <dbReference type="ARBA" id="ARBA00022729"/>
    </source>
</evidence>
<keyword evidence="11" id="KW-1185">Reference proteome</keyword>
<evidence type="ECO:0000256" key="2">
    <source>
        <dbReference type="ARBA" id="ARBA00022692"/>
    </source>
</evidence>
<name>A0A6A6VAU9_9PLEO</name>
<organism evidence="10 11">
    <name type="scientific">Sporormia fimetaria CBS 119925</name>
    <dbReference type="NCBI Taxonomy" id="1340428"/>
    <lineage>
        <taxon>Eukaryota</taxon>
        <taxon>Fungi</taxon>
        <taxon>Dikarya</taxon>
        <taxon>Ascomycota</taxon>
        <taxon>Pezizomycotina</taxon>
        <taxon>Dothideomycetes</taxon>
        <taxon>Pleosporomycetidae</taxon>
        <taxon>Pleosporales</taxon>
        <taxon>Sporormiaceae</taxon>
        <taxon>Sporormia</taxon>
    </lineage>
</organism>
<evidence type="ECO:0000256" key="8">
    <source>
        <dbReference type="SAM" id="SignalP"/>
    </source>
</evidence>
<evidence type="ECO:0000313" key="10">
    <source>
        <dbReference type="EMBL" id="KAF2747016.1"/>
    </source>
</evidence>
<keyword evidence="6" id="KW-0325">Glycoprotein</keyword>
<reference evidence="10" key="1">
    <citation type="journal article" date="2020" name="Stud. Mycol.">
        <title>101 Dothideomycetes genomes: a test case for predicting lifestyles and emergence of pathogens.</title>
        <authorList>
            <person name="Haridas S."/>
            <person name="Albert R."/>
            <person name="Binder M."/>
            <person name="Bloem J."/>
            <person name="Labutti K."/>
            <person name="Salamov A."/>
            <person name="Andreopoulos B."/>
            <person name="Baker S."/>
            <person name="Barry K."/>
            <person name="Bills G."/>
            <person name="Bluhm B."/>
            <person name="Cannon C."/>
            <person name="Castanera R."/>
            <person name="Culley D."/>
            <person name="Daum C."/>
            <person name="Ezra D."/>
            <person name="Gonzalez J."/>
            <person name="Henrissat B."/>
            <person name="Kuo A."/>
            <person name="Liang C."/>
            <person name="Lipzen A."/>
            <person name="Lutzoni F."/>
            <person name="Magnuson J."/>
            <person name="Mondo S."/>
            <person name="Nolan M."/>
            <person name="Ohm R."/>
            <person name="Pangilinan J."/>
            <person name="Park H.-J."/>
            <person name="Ramirez L."/>
            <person name="Alfaro M."/>
            <person name="Sun H."/>
            <person name="Tritt A."/>
            <person name="Yoshinaga Y."/>
            <person name="Zwiers L.-H."/>
            <person name="Turgeon B."/>
            <person name="Goodwin S."/>
            <person name="Spatafora J."/>
            <person name="Crous P."/>
            <person name="Grigoriev I."/>
        </authorList>
    </citation>
    <scope>NUCLEOTIDE SEQUENCE</scope>
    <source>
        <strain evidence="10">CBS 119925</strain>
    </source>
</reference>
<keyword evidence="5" id="KW-0472">Membrane</keyword>
<keyword evidence="2" id="KW-0812">Transmembrane</keyword>
<keyword evidence="3 8" id="KW-0732">Signal</keyword>
<proteinExistence type="predicted"/>